<dbReference type="EMBL" id="KZ511802">
    <property type="protein sequence ID" value="PKU32107.1"/>
    <property type="molecule type" value="Genomic_DNA"/>
</dbReference>
<keyword evidence="2" id="KW-1185">Reference proteome</keyword>
<dbReference type="GO" id="GO:0003964">
    <property type="term" value="F:RNA-directed DNA polymerase activity"/>
    <property type="evidence" value="ECO:0007669"/>
    <property type="project" value="UniProtKB-KW"/>
</dbReference>
<protein>
    <submittedName>
        <fullName evidence="1">Rna-directed dna polymerase from mobile element jockey-like</fullName>
    </submittedName>
</protein>
<dbReference type="PANTHER" id="PTHR33332">
    <property type="entry name" value="REVERSE TRANSCRIPTASE DOMAIN-CONTAINING PROTEIN"/>
    <property type="match status" value="1"/>
</dbReference>
<organism evidence="1 2">
    <name type="scientific">Limosa lapponica baueri</name>
    <dbReference type="NCBI Taxonomy" id="1758121"/>
    <lineage>
        <taxon>Eukaryota</taxon>
        <taxon>Metazoa</taxon>
        <taxon>Chordata</taxon>
        <taxon>Craniata</taxon>
        <taxon>Vertebrata</taxon>
        <taxon>Euteleostomi</taxon>
        <taxon>Archelosauria</taxon>
        <taxon>Archosauria</taxon>
        <taxon>Dinosauria</taxon>
        <taxon>Saurischia</taxon>
        <taxon>Theropoda</taxon>
        <taxon>Coelurosauria</taxon>
        <taxon>Aves</taxon>
        <taxon>Neognathae</taxon>
        <taxon>Neoaves</taxon>
        <taxon>Charadriiformes</taxon>
        <taxon>Scolopacidae</taxon>
        <taxon>Limosa</taxon>
    </lineage>
</organism>
<sequence>MENKEVINDSKHGFTKDKLCLANLVAFHDSITALVDKGRATDIIYRDIIKTFDTVPHDILVSKMEKCGFDGWATQRIRNWLYGCTHRVVVNGSMYK</sequence>
<dbReference type="AlphaFoldDB" id="A0A2I0TE77"/>
<gene>
    <name evidence="1" type="ORF">llap_17590</name>
</gene>
<proteinExistence type="predicted"/>
<dbReference type="Proteomes" id="UP000233556">
    <property type="component" value="Unassembled WGS sequence"/>
</dbReference>
<name>A0A2I0TE77_LIMLA</name>
<dbReference type="OrthoDB" id="9382584at2759"/>
<keyword evidence="1" id="KW-0548">Nucleotidyltransferase</keyword>
<reference evidence="2" key="2">
    <citation type="submission" date="2017-12" db="EMBL/GenBank/DDBJ databases">
        <title>Genome sequence of the Bar-tailed Godwit (Limosa lapponica baueri).</title>
        <authorList>
            <person name="Lima N.C.B."/>
            <person name="Parody-Merino A.M."/>
            <person name="Battley P.F."/>
            <person name="Fidler A.E."/>
            <person name="Prosdocimi F."/>
        </authorList>
    </citation>
    <scope>NUCLEOTIDE SEQUENCE [LARGE SCALE GENOMIC DNA]</scope>
</reference>
<evidence type="ECO:0000313" key="2">
    <source>
        <dbReference type="Proteomes" id="UP000233556"/>
    </source>
</evidence>
<reference evidence="2" key="1">
    <citation type="submission" date="2017-11" db="EMBL/GenBank/DDBJ databases">
        <authorList>
            <person name="Lima N.C."/>
            <person name="Parody-Merino A.M."/>
            <person name="Battley P.F."/>
            <person name="Fidler A.E."/>
            <person name="Prosdocimi F."/>
        </authorList>
    </citation>
    <scope>NUCLEOTIDE SEQUENCE [LARGE SCALE GENOMIC DNA]</scope>
</reference>
<keyword evidence="1" id="KW-0695">RNA-directed DNA polymerase</keyword>
<keyword evidence="1" id="KW-0808">Transferase</keyword>
<accession>A0A2I0TE77</accession>
<evidence type="ECO:0000313" key="1">
    <source>
        <dbReference type="EMBL" id="PKU32107.1"/>
    </source>
</evidence>